<organism evidence="2 4">
    <name type="scientific">Legionella adelaidensis</name>
    <dbReference type="NCBI Taxonomy" id="45056"/>
    <lineage>
        <taxon>Bacteria</taxon>
        <taxon>Pseudomonadati</taxon>
        <taxon>Pseudomonadota</taxon>
        <taxon>Gammaproteobacteria</taxon>
        <taxon>Legionellales</taxon>
        <taxon>Legionellaceae</taxon>
        <taxon>Legionella</taxon>
    </lineage>
</organism>
<dbReference type="PATRIC" id="fig|45056.6.peg.1057"/>
<keyword evidence="4" id="KW-1185">Reference proteome</keyword>
<keyword evidence="1" id="KW-0732">Signal</keyword>
<keyword evidence="3" id="KW-0614">Plasmid</keyword>
<accession>A0A0W0R5Q6</accession>
<reference evidence="2 4" key="1">
    <citation type="submission" date="2015-11" db="EMBL/GenBank/DDBJ databases">
        <title>Identification of large and diverse effector repertoires of 38 Legionella species.</title>
        <authorList>
            <person name="Burstein D."/>
            <person name="Amaro F."/>
            <person name="Zusman T."/>
            <person name="Lifshitz Z."/>
            <person name="Cohen O."/>
            <person name="Gilbert J.A."/>
            <person name="Pupko T."/>
            <person name="Shuman H.A."/>
            <person name="Segal G."/>
        </authorList>
    </citation>
    <scope>NUCLEOTIDE SEQUENCE [LARGE SCALE GENOMIC DNA]</scope>
    <source>
        <strain evidence="2 4">1762-AUS-E</strain>
    </source>
</reference>
<dbReference type="STRING" id="45056.Lade_1020"/>
<dbReference type="Proteomes" id="UP000054859">
    <property type="component" value="Unassembled WGS sequence"/>
</dbReference>
<reference evidence="3 5" key="2">
    <citation type="submission" date="2018-12" db="EMBL/GenBank/DDBJ databases">
        <authorList>
            <consortium name="Pathogen Informatics"/>
        </authorList>
    </citation>
    <scope>NUCLEOTIDE SEQUENCE [LARGE SCALE GENOMIC DNA]</scope>
    <source>
        <strain evidence="3 5">NCTC12735</strain>
        <plasmid evidence="5">9</plasmid>
    </source>
</reference>
<dbReference type="NCBIfam" id="TIGR03749">
    <property type="entry name" value="conj_TIGR03749"/>
    <property type="match status" value="1"/>
</dbReference>
<dbReference type="AlphaFoldDB" id="A0A0W0R5Q6"/>
<gene>
    <name evidence="2" type="ORF">Lade_1020</name>
    <name evidence="3" type="ORF">NCTC12735_00580</name>
</gene>
<evidence type="ECO:0000313" key="4">
    <source>
        <dbReference type="Proteomes" id="UP000054859"/>
    </source>
</evidence>
<dbReference type="InterPro" id="IPR021844">
    <property type="entry name" value="Integr_conj_element_PFL4704"/>
</dbReference>
<dbReference type="RefSeq" id="WP_058462044.1">
    <property type="nucleotide sequence ID" value="NZ_CAAAHS010000002.1"/>
</dbReference>
<dbReference type="EMBL" id="LR134418">
    <property type="protein sequence ID" value="VEH84960.1"/>
    <property type="molecule type" value="Genomic_DNA"/>
</dbReference>
<evidence type="ECO:0000256" key="1">
    <source>
        <dbReference type="SAM" id="SignalP"/>
    </source>
</evidence>
<evidence type="ECO:0000313" key="2">
    <source>
        <dbReference type="EMBL" id="KTC66362.1"/>
    </source>
</evidence>
<dbReference type="KEGG" id="ladl:NCTC12735_00580"/>
<protein>
    <submittedName>
        <fullName evidence="3">Integrating conjugative element protein, PFL_4704 family</fullName>
    </submittedName>
</protein>
<dbReference type="OrthoDB" id="7064293at2"/>
<feature type="chain" id="PRO_5036299194" evidence="1">
    <location>
        <begin position="21"/>
        <end position="257"/>
    </location>
</feature>
<geneLocation type="plasmid" evidence="3 5">
    <name>9</name>
</geneLocation>
<evidence type="ECO:0000313" key="3">
    <source>
        <dbReference type="EMBL" id="VEH84960.1"/>
    </source>
</evidence>
<dbReference type="Proteomes" id="UP000281170">
    <property type="component" value="Plasmid 9"/>
</dbReference>
<dbReference type="EMBL" id="LNKA01000001">
    <property type="protein sequence ID" value="KTC66362.1"/>
    <property type="molecule type" value="Genomic_DNA"/>
</dbReference>
<proteinExistence type="predicted"/>
<feature type="signal peptide" evidence="1">
    <location>
        <begin position="1"/>
        <end position="20"/>
    </location>
</feature>
<sequence length="257" mass="29486">MRYLKFALFSLCFVINVSYALEKEHLVWEKIPLTIQLPINQERLVQFPQAIKVMDQQLGSNVEVLKVKDSLYIKAKEAFTEGRLIVQLLPDNEVIILNLKSDEKLKNANPIEIVVDTVEEKVGTTSSQYEYNAIQLTRFAIQSLYSPERVLEIPEGIHRTPMQTHKTVPLFYGASVEAHPIASWRGGELYVTSIEVRNLLSKSVHLQFTDLIGHWQAASFYPTNELMPRNQHETTTVFLVSEQPFSSALTQQPRFNR</sequence>
<dbReference type="Pfam" id="PF11920">
    <property type="entry name" value="DUF3438"/>
    <property type="match status" value="1"/>
</dbReference>
<name>A0A0W0R5Q6_9GAMM</name>
<evidence type="ECO:0000313" key="5">
    <source>
        <dbReference type="Proteomes" id="UP000281170"/>
    </source>
</evidence>